<dbReference type="SUPFAM" id="SSF64288">
    <property type="entry name" value="Chorismate lyase-like"/>
    <property type="match status" value="1"/>
</dbReference>
<dbReference type="SUPFAM" id="SSF46785">
    <property type="entry name" value="Winged helix' DNA-binding domain"/>
    <property type="match status" value="1"/>
</dbReference>
<dbReference type="SMART" id="SM00345">
    <property type="entry name" value="HTH_GNTR"/>
    <property type="match status" value="1"/>
</dbReference>
<geneLocation type="plasmid" evidence="5 6">
    <name>unnamed</name>
</geneLocation>
<dbReference type="GO" id="GO:0003700">
    <property type="term" value="F:DNA-binding transcription factor activity"/>
    <property type="evidence" value="ECO:0007669"/>
    <property type="project" value="InterPro"/>
</dbReference>
<keyword evidence="2" id="KW-0238">DNA-binding</keyword>
<dbReference type="InterPro" id="IPR036390">
    <property type="entry name" value="WH_DNA-bd_sf"/>
</dbReference>
<dbReference type="PRINTS" id="PR00035">
    <property type="entry name" value="HTHGNTR"/>
</dbReference>
<dbReference type="GO" id="GO:0003677">
    <property type="term" value="F:DNA binding"/>
    <property type="evidence" value="ECO:0007669"/>
    <property type="project" value="UniProtKB-KW"/>
</dbReference>
<dbReference type="InterPro" id="IPR050679">
    <property type="entry name" value="Bact_HTH_transcr_reg"/>
</dbReference>
<dbReference type="InterPro" id="IPR028978">
    <property type="entry name" value="Chorismate_lyase_/UTRA_dom_sf"/>
</dbReference>
<accession>A0AA47LSJ4</accession>
<dbReference type="InterPro" id="IPR036388">
    <property type="entry name" value="WH-like_DNA-bd_sf"/>
</dbReference>
<dbReference type="EMBL" id="CP114589">
    <property type="protein sequence ID" value="WBA10019.1"/>
    <property type="molecule type" value="Genomic_DNA"/>
</dbReference>
<evidence type="ECO:0000256" key="2">
    <source>
        <dbReference type="ARBA" id="ARBA00023125"/>
    </source>
</evidence>
<evidence type="ECO:0000256" key="3">
    <source>
        <dbReference type="ARBA" id="ARBA00023163"/>
    </source>
</evidence>
<organism evidence="5 6">
    <name type="scientific">Salinivibrio kushneri</name>
    <dbReference type="NCBI Taxonomy" id="1908198"/>
    <lineage>
        <taxon>Bacteria</taxon>
        <taxon>Pseudomonadati</taxon>
        <taxon>Pseudomonadota</taxon>
        <taxon>Gammaproteobacteria</taxon>
        <taxon>Vibrionales</taxon>
        <taxon>Vibrionaceae</taxon>
        <taxon>Salinivibrio</taxon>
    </lineage>
</organism>
<name>A0AA47LSJ4_9GAMM</name>
<reference evidence="5" key="1">
    <citation type="submission" date="2022-09" db="EMBL/GenBank/DDBJ databases">
        <authorList>
            <person name="Li Z.-J."/>
        </authorList>
    </citation>
    <scope>NUCLEOTIDE SEQUENCE</scope>
    <source>
        <strain evidence="5">TGB11</strain>
        <plasmid evidence="5">unnamed</plasmid>
    </source>
</reference>
<gene>
    <name evidence="5" type="ORF">N8M53_14495</name>
</gene>
<keyword evidence="3" id="KW-0804">Transcription</keyword>
<dbReference type="AlphaFoldDB" id="A0AA47LSJ4"/>
<evidence type="ECO:0000256" key="1">
    <source>
        <dbReference type="ARBA" id="ARBA00023015"/>
    </source>
</evidence>
<dbReference type="RefSeq" id="WP_269580074.1">
    <property type="nucleotide sequence ID" value="NZ_CP114589.1"/>
</dbReference>
<dbReference type="Gene3D" id="3.40.1410.10">
    <property type="entry name" value="Chorismate lyase-like"/>
    <property type="match status" value="1"/>
</dbReference>
<keyword evidence="5" id="KW-0614">Plasmid</keyword>
<dbReference type="PROSITE" id="PS50949">
    <property type="entry name" value="HTH_GNTR"/>
    <property type="match status" value="1"/>
</dbReference>
<sequence>MMQFMAIRQQLLAQIDRGLLPPGKKLPGERQLAETFSTTRVTLREALAVLEAEGRIYRRERRGWFVAPTPCAYDPSQLVDWQHDFSQHGGQFSWLSQKTPMASAAVSDQMQLPPFAQVFEGEGRIQIGQLPVGFVRTFLHPDYFPCVWQSGEQATLLNTPADANLDWLSSWEALDSDRAAVLEVPAGTPVLKVVREWNVQHSGASRTVRLDQEWWRQHAVALCGHSAR</sequence>
<dbReference type="InterPro" id="IPR000524">
    <property type="entry name" value="Tscrpt_reg_HTH_GntR"/>
</dbReference>
<proteinExistence type="predicted"/>
<dbReference type="PANTHER" id="PTHR44846">
    <property type="entry name" value="MANNOSYL-D-GLYCERATE TRANSPORT/METABOLISM SYSTEM REPRESSOR MNGR-RELATED"/>
    <property type="match status" value="1"/>
</dbReference>
<evidence type="ECO:0000313" key="5">
    <source>
        <dbReference type="EMBL" id="WBA10019.1"/>
    </source>
</evidence>
<evidence type="ECO:0000259" key="4">
    <source>
        <dbReference type="PROSITE" id="PS50949"/>
    </source>
</evidence>
<protein>
    <submittedName>
        <fullName evidence="5">GntR family transcriptional regulator</fullName>
    </submittedName>
</protein>
<dbReference type="PANTHER" id="PTHR44846:SF7">
    <property type="entry name" value="TRANSCRIPTIONAL REGULATOR OF 2-AMINOETHYLPHOSPHONATE DEGRADATION OPERONS-RELATED"/>
    <property type="match status" value="1"/>
</dbReference>
<feature type="domain" description="HTH gntR-type" evidence="4">
    <location>
        <begin position="1"/>
        <end position="69"/>
    </location>
</feature>
<dbReference type="Gene3D" id="1.10.10.10">
    <property type="entry name" value="Winged helix-like DNA-binding domain superfamily/Winged helix DNA-binding domain"/>
    <property type="match status" value="1"/>
</dbReference>
<dbReference type="Pfam" id="PF00392">
    <property type="entry name" value="GntR"/>
    <property type="match status" value="1"/>
</dbReference>
<keyword evidence="1" id="KW-0805">Transcription regulation</keyword>
<dbReference type="Proteomes" id="UP001164748">
    <property type="component" value="Plasmid unnamed"/>
</dbReference>
<dbReference type="GO" id="GO:0045892">
    <property type="term" value="P:negative regulation of DNA-templated transcription"/>
    <property type="evidence" value="ECO:0007669"/>
    <property type="project" value="TreeGrafter"/>
</dbReference>
<dbReference type="CDD" id="cd07377">
    <property type="entry name" value="WHTH_GntR"/>
    <property type="match status" value="1"/>
</dbReference>
<evidence type="ECO:0000313" key="6">
    <source>
        <dbReference type="Proteomes" id="UP001164748"/>
    </source>
</evidence>